<evidence type="ECO:0000256" key="6">
    <source>
        <dbReference type="RuleBase" id="RU363076"/>
    </source>
</evidence>
<name>A0ABY4S388_AQUTE</name>
<organism evidence="7 8">
    <name type="scientific">Aquincola tertiaricarbonis</name>
    <dbReference type="NCBI Taxonomy" id="391953"/>
    <lineage>
        <taxon>Bacteria</taxon>
        <taxon>Pseudomonadati</taxon>
        <taxon>Pseudomonadota</taxon>
        <taxon>Betaproteobacteria</taxon>
        <taxon>Burkholderiales</taxon>
        <taxon>Sphaerotilaceae</taxon>
        <taxon>Aquincola</taxon>
    </lineage>
</organism>
<evidence type="ECO:0000256" key="4">
    <source>
        <dbReference type="ARBA" id="ARBA00022989"/>
    </source>
</evidence>
<dbReference type="Proteomes" id="UP001056201">
    <property type="component" value="Chromosome 1"/>
</dbReference>
<protein>
    <recommendedName>
        <fullName evidence="6">SURF1-like protein</fullName>
    </recommendedName>
</protein>
<dbReference type="CDD" id="cd06662">
    <property type="entry name" value="SURF1"/>
    <property type="match status" value="1"/>
</dbReference>
<evidence type="ECO:0000313" key="8">
    <source>
        <dbReference type="Proteomes" id="UP001056201"/>
    </source>
</evidence>
<dbReference type="PANTHER" id="PTHR23427">
    <property type="entry name" value="SURFEIT LOCUS PROTEIN"/>
    <property type="match status" value="1"/>
</dbReference>
<evidence type="ECO:0000256" key="1">
    <source>
        <dbReference type="ARBA" id="ARBA00004370"/>
    </source>
</evidence>
<comment type="similarity">
    <text evidence="2 6">Belongs to the SURF1 family.</text>
</comment>
<comment type="subcellular location">
    <subcellularLocation>
        <location evidence="6">Cell membrane</location>
        <topology evidence="6">Multi-pass membrane protein</topology>
    </subcellularLocation>
    <subcellularLocation>
        <location evidence="1">Membrane</location>
    </subcellularLocation>
</comment>
<feature type="transmembrane region" description="Helical" evidence="6">
    <location>
        <begin position="12"/>
        <end position="33"/>
    </location>
</feature>
<dbReference type="Pfam" id="PF02104">
    <property type="entry name" value="SURF1"/>
    <property type="match status" value="1"/>
</dbReference>
<evidence type="ECO:0000313" key="7">
    <source>
        <dbReference type="EMBL" id="URI06879.1"/>
    </source>
</evidence>
<evidence type="ECO:0000256" key="2">
    <source>
        <dbReference type="ARBA" id="ARBA00007165"/>
    </source>
</evidence>
<proteinExistence type="inferred from homology"/>
<reference evidence="7" key="1">
    <citation type="submission" date="2022-05" db="EMBL/GenBank/DDBJ databases">
        <title>An RpoN-dependent PEP-CTERM gene is involved in floc formation of an Aquincola tertiaricarbonis strain.</title>
        <authorList>
            <person name="Qiu D."/>
            <person name="Xia M."/>
        </authorList>
    </citation>
    <scope>NUCLEOTIDE SEQUENCE</scope>
    <source>
        <strain evidence="7">RN12</strain>
    </source>
</reference>
<evidence type="ECO:0000256" key="3">
    <source>
        <dbReference type="ARBA" id="ARBA00022692"/>
    </source>
</evidence>
<dbReference type="PROSITE" id="PS50895">
    <property type="entry name" value="SURF1"/>
    <property type="match status" value="1"/>
</dbReference>
<dbReference type="PANTHER" id="PTHR23427:SF2">
    <property type="entry name" value="SURFEIT LOCUS PROTEIN 1"/>
    <property type="match status" value="1"/>
</dbReference>
<dbReference type="RefSeq" id="WP_250195144.1">
    <property type="nucleotide sequence ID" value="NZ_CP097635.1"/>
</dbReference>
<accession>A0ABY4S388</accession>
<gene>
    <name evidence="7" type="ORF">MW290_13375</name>
</gene>
<dbReference type="InterPro" id="IPR045214">
    <property type="entry name" value="Surf1/Surf4"/>
</dbReference>
<keyword evidence="4 6" id="KW-1133">Transmembrane helix</keyword>
<keyword evidence="3 6" id="KW-0812">Transmembrane</keyword>
<evidence type="ECO:0000256" key="5">
    <source>
        <dbReference type="ARBA" id="ARBA00023136"/>
    </source>
</evidence>
<dbReference type="InterPro" id="IPR002994">
    <property type="entry name" value="Surf1/Shy1"/>
</dbReference>
<feature type="transmembrane region" description="Helical" evidence="6">
    <location>
        <begin position="243"/>
        <end position="263"/>
    </location>
</feature>
<keyword evidence="6" id="KW-1003">Cell membrane</keyword>
<dbReference type="EMBL" id="CP097635">
    <property type="protein sequence ID" value="URI06879.1"/>
    <property type="molecule type" value="Genomic_DNA"/>
</dbReference>
<keyword evidence="5 6" id="KW-0472">Membrane</keyword>
<keyword evidence="8" id="KW-1185">Reference proteome</keyword>
<sequence>MTDRPGRTGGVLRIVVCLAALLAAAGFVALSAWQWQRLAWKEALIERVERQLSAAPQPLPPARDWPGMSREADEYRPVALQGWLEPEREIRVLASTELGRGHWVMVPLHLTSGGRVWLNRGFVPEALGNRPAALPPGAPQAQVQVTGLLRFSEAGSWLWQRNDPAAGRWVGREVAALSQAAGIEAAPFFIDVSRDGEHVGERVASASAATGAVPSASAPAMDIHIPQGGLTVLRFSNNHRGYALTWLALATGSVAAAVMLWRYKPDSRNA</sequence>